<protein>
    <submittedName>
        <fullName evidence="3">Uma2 family endonuclease</fullName>
    </submittedName>
</protein>
<keyword evidence="3" id="KW-0540">Nuclease</keyword>
<sequence length="216" mass="24076">MVAHANPRLMTLEEWAELDDGESGELVDGYLEEEEMGSFIHDFVVLWLGSLLLQWIAPRGGHAAASEVKFGVTTNRGRKPDLTVFFPGRRPEPRGLVRLPPDIAVEVISHAPRDRRRDRVAKLSEYAAFGIRYYWLVDPDARIVEIFELGSDGRYVLALGAFEGRITSVPGCEGLELHLDDLWLQLDRLEGHDSPEAAEAEEIPAPPEAGPPEDVQ</sequence>
<feature type="domain" description="Putative restriction endonuclease" evidence="2">
    <location>
        <begin position="14"/>
        <end position="178"/>
    </location>
</feature>
<dbReference type="GO" id="GO:0004519">
    <property type="term" value="F:endonuclease activity"/>
    <property type="evidence" value="ECO:0007669"/>
    <property type="project" value="UniProtKB-KW"/>
</dbReference>
<evidence type="ECO:0000259" key="2">
    <source>
        <dbReference type="Pfam" id="PF05685"/>
    </source>
</evidence>
<organism evidence="3 4">
    <name type="scientific">Pendulispora albinea</name>
    <dbReference type="NCBI Taxonomy" id="2741071"/>
    <lineage>
        <taxon>Bacteria</taxon>
        <taxon>Pseudomonadati</taxon>
        <taxon>Myxococcota</taxon>
        <taxon>Myxococcia</taxon>
        <taxon>Myxococcales</taxon>
        <taxon>Sorangiineae</taxon>
        <taxon>Pendulisporaceae</taxon>
        <taxon>Pendulispora</taxon>
    </lineage>
</organism>
<feature type="region of interest" description="Disordered" evidence="1">
    <location>
        <begin position="194"/>
        <end position="216"/>
    </location>
</feature>
<reference evidence="3 4" key="1">
    <citation type="submission" date="2021-12" db="EMBL/GenBank/DDBJ databases">
        <title>Discovery of the Pendulisporaceae a myxobacterial family with distinct sporulation behavior and unique specialized metabolism.</title>
        <authorList>
            <person name="Garcia R."/>
            <person name="Popoff A."/>
            <person name="Bader C.D."/>
            <person name="Loehr J."/>
            <person name="Walesch S."/>
            <person name="Walt C."/>
            <person name="Boldt J."/>
            <person name="Bunk B."/>
            <person name="Haeckl F.J.F.P.J."/>
            <person name="Gunesch A.P."/>
            <person name="Birkelbach J."/>
            <person name="Nuebel U."/>
            <person name="Pietschmann T."/>
            <person name="Bach T."/>
            <person name="Mueller R."/>
        </authorList>
    </citation>
    <scope>NUCLEOTIDE SEQUENCE [LARGE SCALE GENOMIC DNA]</scope>
    <source>
        <strain evidence="3 4">MSr11954</strain>
    </source>
</reference>
<keyword evidence="3" id="KW-0255">Endonuclease</keyword>
<dbReference type="Gene3D" id="3.90.1570.10">
    <property type="entry name" value="tt1808, chain A"/>
    <property type="match status" value="1"/>
</dbReference>
<dbReference type="Proteomes" id="UP001370348">
    <property type="component" value="Chromosome"/>
</dbReference>
<dbReference type="PANTHER" id="PTHR34107:SF4">
    <property type="entry name" value="SLL1222 PROTEIN"/>
    <property type="match status" value="1"/>
</dbReference>
<keyword evidence="3" id="KW-0378">Hydrolase</keyword>
<proteinExistence type="predicted"/>
<gene>
    <name evidence="3" type="ORF">LZC94_22190</name>
</gene>
<dbReference type="CDD" id="cd06260">
    <property type="entry name" value="DUF820-like"/>
    <property type="match status" value="1"/>
</dbReference>
<accession>A0ABZ2MBM3</accession>
<dbReference type="Pfam" id="PF05685">
    <property type="entry name" value="Uma2"/>
    <property type="match status" value="1"/>
</dbReference>
<dbReference type="InterPro" id="IPR008538">
    <property type="entry name" value="Uma2"/>
</dbReference>
<dbReference type="EMBL" id="CP089984">
    <property type="protein sequence ID" value="WXB19920.1"/>
    <property type="molecule type" value="Genomic_DNA"/>
</dbReference>
<dbReference type="PANTHER" id="PTHR34107">
    <property type="entry name" value="SLL0198 PROTEIN-RELATED"/>
    <property type="match status" value="1"/>
</dbReference>
<evidence type="ECO:0000313" key="3">
    <source>
        <dbReference type="EMBL" id="WXB19920.1"/>
    </source>
</evidence>
<evidence type="ECO:0000256" key="1">
    <source>
        <dbReference type="SAM" id="MobiDB-lite"/>
    </source>
</evidence>
<dbReference type="InterPro" id="IPR011335">
    <property type="entry name" value="Restrct_endonuc-II-like"/>
</dbReference>
<evidence type="ECO:0000313" key="4">
    <source>
        <dbReference type="Proteomes" id="UP001370348"/>
    </source>
</evidence>
<keyword evidence="4" id="KW-1185">Reference proteome</keyword>
<name>A0ABZ2MBM3_9BACT</name>
<dbReference type="InterPro" id="IPR012296">
    <property type="entry name" value="Nuclease_put_TT1808"/>
</dbReference>
<dbReference type="SUPFAM" id="SSF52980">
    <property type="entry name" value="Restriction endonuclease-like"/>
    <property type="match status" value="1"/>
</dbReference>
<dbReference type="RefSeq" id="WP_394829519.1">
    <property type="nucleotide sequence ID" value="NZ_CP089984.1"/>
</dbReference>